<dbReference type="PANTHER" id="PTHR21327:SF29">
    <property type="entry name" value="GTP CYCLOHYDROLASE-2"/>
    <property type="match status" value="1"/>
</dbReference>
<dbReference type="Pfam" id="PF00925">
    <property type="entry name" value="GTP_cyclohydro2"/>
    <property type="match status" value="1"/>
</dbReference>
<gene>
    <name evidence="7" type="ORF">RJ641_008632</name>
</gene>
<feature type="domain" description="GTP cyclohydrolase II" evidence="6">
    <location>
        <begin position="87"/>
        <end position="190"/>
    </location>
</feature>
<keyword evidence="5" id="KW-0479">Metal-binding</keyword>
<evidence type="ECO:0000256" key="5">
    <source>
        <dbReference type="ARBA" id="ARBA00022723"/>
    </source>
</evidence>
<dbReference type="GO" id="GO:0009231">
    <property type="term" value="P:riboflavin biosynthetic process"/>
    <property type="evidence" value="ECO:0007669"/>
    <property type="project" value="UniProtKB-KW"/>
</dbReference>
<dbReference type="Proteomes" id="UP001370490">
    <property type="component" value="Unassembled WGS sequence"/>
</dbReference>
<keyword evidence="4" id="KW-0686">Riboflavin biosynthesis</keyword>
<reference evidence="7 8" key="1">
    <citation type="submission" date="2023-12" db="EMBL/GenBank/DDBJ databases">
        <title>A high-quality genome assembly for Dillenia turbinata (Dilleniales).</title>
        <authorList>
            <person name="Chanderbali A."/>
        </authorList>
    </citation>
    <scope>NUCLEOTIDE SEQUENCE [LARGE SCALE GENOMIC DNA]</scope>
    <source>
        <strain evidence="7">LSX21</strain>
        <tissue evidence="7">Leaf</tissue>
    </source>
</reference>
<comment type="caution">
    <text evidence="7">The sequence shown here is derived from an EMBL/GenBank/DDBJ whole genome shotgun (WGS) entry which is preliminary data.</text>
</comment>
<dbReference type="Gene3D" id="3.90.870.10">
    <property type="entry name" value="DHBP synthase"/>
    <property type="match status" value="1"/>
</dbReference>
<dbReference type="GO" id="GO:0046872">
    <property type="term" value="F:metal ion binding"/>
    <property type="evidence" value="ECO:0007669"/>
    <property type="project" value="UniProtKB-KW"/>
</dbReference>
<comment type="pathway">
    <text evidence="1">Cofactor biosynthesis; riboflavin biosynthesis.</text>
</comment>
<dbReference type="InterPro" id="IPR032677">
    <property type="entry name" value="GTP_cyclohydro_II"/>
</dbReference>
<dbReference type="SUPFAM" id="SSF142695">
    <property type="entry name" value="RibA-like"/>
    <property type="match status" value="1"/>
</dbReference>
<evidence type="ECO:0000313" key="8">
    <source>
        <dbReference type="Proteomes" id="UP001370490"/>
    </source>
</evidence>
<dbReference type="Pfam" id="PF00926">
    <property type="entry name" value="DHBP_synthase"/>
    <property type="match status" value="1"/>
</dbReference>
<evidence type="ECO:0000259" key="6">
    <source>
        <dbReference type="Pfam" id="PF00925"/>
    </source>
</evidence>
<sequence>MISEGLDISFLFKYRILQRAGHTEASVDLVMLTGLPSVSVLSSIANADDGSIASLPNLTKLGLEHSIPMVSITDLIRLIFVNSLNLQNEQVNIGNGQNEPVRVQSECLTGDIFGSAQCDCGNQLALAMQLIKQVGRGGVVDLCGHEGGGIDLGHKLRAYNLQDQGHDTVEANEVLGLPVDAQEHGIGAQLQQQVISEGSAEVAEIGQKLEIRYEKGKSEMGGDSRRRKSALVWLEEIWALPEEKGYKGP</sequence>
<evidence type="ECO:0000313" key="7">
    <source>
        <dbReference type="EMBL" id="KAK6926913.1"/>
    </source>
</evidence>
<organism evidence="7 8">
    <name type="scientific">Dillenia turbinata</name>
    <dbReference type="NCBI Taxonomy" id="194707"/>
    <lineage>
        <taxon>Eukaryota</taxon>
        <taxon>Viridiplantae</taxon>
        <taxon>Streptophyta</taxon>
        <taxon>Embryophyta</taxon>
        <taxon>Tracheophyta</taxon>
        <taxon>Spermatophyta</taxon>
        <taxon>Magnoliopsida</taxon>
        <taxon>eudicotyledons</taxon>
        <taxon>Gunneridae</taxon>
        <taxon>Pentapetalae</taxon>
        <taxon>Dilleniales</taxon>
        <taxon>Dilleniaceae</taxon>
        <taxon>Dillenia</taxon>
    </lineage>
</organism>
<dbReference type="Gene3D" id="3.40.50.10990">
    <property type="entry name" value="GTP cyclohydrolase II"/>
    <property type="match status" value="1"/>
</dbReference>
<proteinExistence type="inferred from homology"/>
<evidence type="ECO:0000256" key="3">
    <source>
        <dbReference type="ARBA" id="ARBA00008976"/>
    </source>
</evidence>
<evidence type="ECO:0000256" key="2">
    <source>
        <dbReference type="ARBA" id="ARBA00005520"/>
    </source>
</evidence>
<dbReference type="GO" id="GO:0008686">
    <property type="term" value="F:3,4-dihydroxy-2-butanone-4-phosphate synthase activity"/>
    <property type="evidence" value="ECO:0007669"/>
    <property type="project" value="InterPro"/>
</dbReference>
<dbReference type="AlphaFoldDB" id="A0AAN8ZAY0"/>
<accession>A0AAN8ZAY0</accession>
<evidence type="ECO:0000256" key="4">
    <source>
        <dbReference type="ARBA" id="ARBA00022619"/>
    </source>
</evidence>
<dbReference type="InterPro" id="IPR017945">
    <property type="entry name" value="DHBP_synth_RibB-like_a/b_dom"/>
</dbReference>
<name>A0AAN8ZAY0_9MAGN</name>
<dbReference type="EMBL" id="JBAMMX010000015">
    <property type="protein sequence ID" value="KAK6926913.1"/>
    <property type="molecule type" value="Genomic_DNA"/>
</dbReference>
<comment type="similarity">
    <text evidence="3">In the C-terminal section; belongs to the GTP cyclohydrolase II family.</text>
</comment>
<comment type="similarity">
    <text evidence="2">In the N-terminal section; belongs to the DHBP synthase family.</text>
</comment>
<dbReference type="InterPro" id="IPR036144">
    <property type="entry name" value="RibA-like_sf"/>
</dbReference>
<protein>
    <submittedName>
        <fullName evidence="7">3,4-dihydroxy-2-butanone 4-phosphate synthase, RibB</fullName>
    </submittedName>
</protein>
<evidence type="ECO:0000256" key="1">
    <source>
        <dbReference type="ARBA" id="ARBA00005104"/>
    </source>
</evidence>
<dbReference type="GO" id="GO:0005829">
    <property type="term" value="C:cytosol"/>
    <property type="evidence" value="ECO:0007669"/>
    <property type="project" value="TreeGrafter"/>
</dbReference>
<dbReference type="PANTHER" id="PTHR21327">
    <property type="entry name" value="GTP CYCLOHYDROLASE II-RELATED"/>
    <property type="match status" value="1"/>
</dbReference>
<dbReference type="SUPFAM" id="SSF55821">
    <property type="entry name" value="YrdC/RibB"/>
    <property type="match status" value="1"/>
</dbReference>
<keyword evidence="8" id="KW-1185">Reference proteome</keyword>
<dbReference type="InterPro" id="IPR000422">
    <property type="entry name" value="DHBP_synthase_RibB"/>
</dbReference>